<name>A0A364LL25_9GAMM</name>
<accession>A0A364LL25</accession>
<dbReference type="RefSeq" id="WP_112218786.1">
    <property type="nucleotide sequence ID" value="NZ_MVJN01000003.1"/>
</dbReference>
<organism evidence="1 2">
    <name type="scientific">Legionella quinlivanii</name>
    <dbReference type="NCBI Taxonomy" id="45073"/>
    <lineage>
        <taxon>Bacteria</taxon>
        <taxon>Pseudomonadati</taxon>
        <taxon>Pseudomonadota</taxon>
        <taxon>Gammaproteobacteria</taxon>
        <taxon>Legionellales</taxon>
        <taxon>Legionellaceae</taxon>
        <taxon>Legionella</taxon>
    </lineage>
</organism>
<gene>
    <name evidence="1" type="ORF">B1207_04420</name>
</gene>
<evidence type="ECO:0000313" key="2">
    <source>
        <dbReference type="Proteomes" id="UP000249458"/>
    </source>
</evidence>
<reference evidence="1 2" key="1">
    <citation type="submission" date="2017-02" db="EMBL/GenBank/DDBJ databases">
        <title>Legionella quilivanii strain from human: case report and whole genome sequencing analysis.</title>
        <authorList>
            <person name="Lalancette C."/>
            <person name="Leduc J.-M."/>
            <person name="Levesque S."/>
            <person name="Fournier E."/>
            <person name="Saoud J."/>
            <person name="Faucher S.P."/>
            <person name="Bernard K."/>
            <person name="Martineau C."/>
            <person name="Longtin J."/>
        </authorList>
    </citation>
    <scope>NUCLEOTIDE SEQUENCE [LARGE SCALE GENOMIC DNA]</scope>
    <source>
        <strain evidence="1 2">ID143958</strain>
    </source>
</reference>
<comment type="caution">
    <text evidence="1">The sequence shown here is derived from an EMBL/GenBank/DDBJ whole genome shotgun (WGS) entry which is preliminary data.</text>
</comment>
<protein>
    <submittedName>
        <fullName evidence="1">Uncharacterized protein</fullName>
    </submittedName>
</protein>
<evidence type="ECO:0000313" key="1">
    <source>
        <dbReference type="EMBL" id="RAP37424.1"/>
    </source>
</evidence>
<dbReference type="EMBL" id="MVJN01000003">
    <property type="protein sequence ID" value="RAP37424.1"/>
    <property type="molecule type" value="Genomic_DNA"/>
</dbReference>
<dbReference type="Proteomes" id="UP000249458">
    <property type="component" value="Unassembled WGS sequence"/>
</dbReference>
<dbReference type="AlphaFoldDB" id="A0A364LL25"/>
<proteinExistence type="predicted"/>
<sequence length="209" mass="24815">MKAQSFSYIRGELETNTPWYPPDPEFLNAWRDEFFAIEGVDHYTYWLCGAVLESWPTQDVDILITGSVIDYQHLEHVMVNAMRLGFKHRQLIDIAWNDYYKKYLERGRCERRAICCDHYYQHGWCSLEHCTAQARQIETIVVGNEIIKNGLEITPPDPYAVRLSKYLWKIQMDSPSERQIQRMLEGKVYTQSPIILRPDLDFKDYVNWP</sequence>